<feature type="binding site" evidence="7">
    <location>
        <begin position="199"/>
        <end position="202"/>
    </location>
    <ligand>
        <name>substrate</name>
    </ligand>
</feature>
<feature type="binding site" evidence="7">
    <location>
        <position position="162"/>
    </location>
    <ligand>
        <name>substrate</name>
    </ligand>
</feature>
<dbReference type="InterPro" id="IPR055361">
    <property type="entry name" value="tRNA_methyltr_TrmB_bact"/>
</dbReference>
<dbReference type="EMBL" id="BAABGT010000024">
    <property type="protein sequence ID" value="GAA4541726.1"/>
    <property type="molecule type" value="Genomic_DNA"/>
</dbReference>
<keyword evidence="6 7" id="KW-0819">tRNA processing</keyword>
<comment type="pathway">
    <text evidence="7">tRNA modification; N(7)-methylguanine-tRNA biosynthesis.</text>
</comment>
<dbReference type="SUPFAM" id="SSF53335">
    <property type="entry name" value="S-adenosyl-L-methionine-dependent methyltransferases"/>
    <property type="match status" value="1"/>
</dbReference>
<protein>
    <recommendedName>
        <fullName evidence="7">tRNA (guanine-N(7)-)-methyltransferase</fullName>
        <ecNumber evidence="7">2.1.1.33</ecNumber>
    </recommendedName>
    <alternativeName>
        <fullName evidence="7">tRNA (guanine(46)-N(7))-methyltransferase</fullName>
    </alternativeName>
    <alternativeName>
        <fullName evidence="7">tRNA(m7G46)-methyltransferase</fullName>
    </alternativeName>
</protein>
<proteinExistence type="inferred from homology"/>
<sequence length="219" mass="24723">MGPDTRIRSFVPQRVRLTEGQQNAWDALWPRFGADVESVDRLEIPGPTVLEIGSGNGEATALMAAAAPEVHHVAVEVYEPGLAHLLIRLRAAELENLRLLRGDAVDLLERAVPERSLEGIRIFFPDPWPKRRHHKRRLVQPAFVALAASRLRPGGWLHLATDWAHYADQMLAVCEASPALTRDPASDPWYPRPDSRPLTKFEERAVREGREIRDLRYTA</sequence>
<name>A0ABP8RL03_9PSEU</name>
<dbReference type="PROSITE" id="PS51625">
    <property type="entry name" value="SAM_MT_TRMB"/>
    <property type="match status" value="1"/>
</dbReference>
<comment type="caution">
    <text evidence="7">Lacks conserved residue(s) required for the propagation of feature annotation.</text>
</comment>
<evidence type="ECO:0000256" key="7">
    <source>
        <dbReference type="HAMAP-Rule" id="MF_01057"/>
    </source>
</evidence>
<feature type="binding site" evidence="7">
    <location>
        <position position="76"/>
    </location>
    <ligand>
        <name>S-adenosyl-L-methionine</name>
        <dbReference type="ChEBI" id="CHEBI:59789"/>
    </ligand>
</feature>
<dbReference type="CDD" id="cd02440">
    <property type="entry name" value="AdoMet_MTases"/>
    <property type="match status" value="1"/>
</dbReference>
<organism evidence="8 9">
    <name type="scientific">Pseudonocardia xishanensis</name>
    <dbReference type="NCBI Taxonomy" id="630995"/>
    <lineage>
        <taxon>Bacteria</taxon>
        <taxon>Bacillati</taxon>
        <taxon>Actinomycetota</taxon>
        <taxon>Actinomycetes</taxon>
        <taxon>Pseudonocardiales</taxon>
        <taxon>Pseudonocardiaceae</taxon>
        <taxon>Pseudonocardia</taxon>
    </lineage>
</organism>
<evidence type="ECO:0000256" key="1">
    <source>
        <dbReference type="ARBA" id="ARBA00000142"/>
    </source>
</evidence>
<evidence type="ECO:0000256" key="6">
    <source>
        <dbReference type="ARBA" id="ARBA00022694"/>
    </source>
</evidence>
<feature type="binding site" evidence="7">
    <location>
        <position position="130"/>
    </location>
    <ligand>
        <name>substrate</name>
    </ligand>
</feature>
<dbReference type="Proteomes" id="UP001501598">
    <property type="component" value="Unassembled WGS sequence"/>
</dbReference>
<dbReference type="NCBIfam" id="TIGR00091">
    <property type="entry name" value="tRNA (guanosine(46)-N7)-methyltransferase TrmB"/>
    <property type="match status" value="1"/>
</dbReference>
<evidence type="ECO:0000256" key="4">
    <source>
        <dbReference type="ARBA" id="ARBA00022679"/>
    </source>
</evidence>
<comment type="caution">
    <text evidence="8">The sequence shown here is derived from an EMBL/GenBank/DDBJ whole genome shotgun (WGS) entry which is preliminary data.</text>
</comment>
<reference evidence="9" key="1">
    <citation type="journal article" date="2019" name="Int. J. Syst. Evol. Microbiol.">
        <title>The Global Catalogue of Microorganisms (GCM) 10K type strain sequencing project: providing services to taxonomists for standard genome sequencing and annotation.</title>
        <authorList>
            <consortium name="The Broad Institute Genomics Platform"/>
            <consortium name="The Broad Institute Genome Sequencing Center for Infectious Disease"/>
            <person name="Wu L."/>
            <person name="Ma J."/>
        </authorList>
    </citation>
    <scope>NUCLEOTIDE SEQUENCE [LARGE SCALE GENOMIC DNA]</scope>
    <source>
        <strain evidence="9">JCM 17906</strain>
    </source>
</reference>
<feature type="binding site" evidence="7">
    <location>
        <position position="126"/>
    </location>
    <ligand>
        <name>S-adenosyl-L-methionine</name>
        <dbReference type="ChEBI" id="CHEBI:59789"/>
    </ligand>
</feature>
<keyword evidence="9" id="KW-1185">Reference proteome</keyword>
<comment type="function">
    <text evidence="2 7">Catalyzes the formation of N(7)-methylguanine at position 46 (m7G46) in tRNA.</text>
</comment>
<dbReference type="RefSeq" id="WP_345414290.1">
    <property type="nucleotide sequence ID" value="NZ_BAABGT010000024.1"/>
</dbReference>
<comment type="similarity">
    <text evidence="7">Belongs to the class I-like SAM-binding methyltransferase superfamily. TrmB family.</text>
</comment>
<keyword evidence="5 7" id="KW-0949">S-adenosyl-L-methionine</keyword>
<comment type="catalytic activity">
    <reaction evidence="1 7">
        <text>guanosine(46) in tRNA + S-adenosyl-L-methionine = N(7)-methylguanosine(46) in tRNA + S-adenosyl-L-homocysteine</text>
        <dbReference type="Rhea" id="RHEA:42708"/>
        <dbReference type="Rhea" id="RHEA-COMP:10188"/>
        <dbReference type="Rhea" id="RHEA-COMP:10189"/>
        <dbReference type="ChEBI" id="CHEBI:57856"/>
        <dbReference type="ChEBI" id="CHEBI:59789"/>
        <dbReference type="ChEBI" id="CHEBI:74269"/>
        <dbReference type="ChEBI" id="CHEBI:74480"/>
        <dbReference type="EC" id="2.1.1.33"/>
    </reaction>
</comment>
<dbReference type="Pfam" id="PF02390">
    <property type="entry name" value="Methyltransf_4"/>
    <property type="match status" value="1"/>
</dbReference>
<keyword evidence="3 7" id="KW-0489">Methyltransferase</keyword>
<dbReference type="EC" id="2.1.1.33" evidence="7"/>
<evidence type="ECO:0000313" key="9">
    <source>
        <dbReference type="Proteomes" id="UP001501598"/>
    </source>
</evidence>
<feature type="binding site" evidence="7">
    <location>
        <position position="103"/>
    </location>
    <ligand>
        <name>S-adenosyl-L-methionine</name>
        <dbReference type="ChEBI" id="CHEBI:59789"/>
    </ligand>
</feature>
<dbReference type="InterPro" id="IPR029063">
    <property type="entry name" value="SAM-dependent_MTases_sf"/>
</dbReference>
<dbReference type="HAMAP" id="MF_01057">
    <property type="entry name" value="tRNA_methyltr_TrmB"/>
    <property type="match status" value="1"/>
</dbReference>
<keyword evidence="4 7" id="KW-0808">Transferase</keyword>
<dbReference type="PANTHER" id="PTHR23417:SF14">
    <property type="entry name" value="PENTACOTRIPEPTIDE-REPEAT REGION OF PRORP DOMAIN-CONTAINING PROTEIN"/>
    <property type="match status" value="1"/>
</dbReference>
<dbReference type="PANTHER" id="PTHR23417">
    <property type="entry name" value="3-DEOXY-D-MANNO-OCTULOSONIC-ACID TRANSFERASE/TRNA GUANINE-N 7 - -METHYLTRANSFERASE"/>
    <property type="match status" value="1"/>
</dbReference>
<dbReference type="Gene3D" id="3.40.50.150">
    <property type="entry name" value="Vaccinia Virus protein VP39"/>
    <property type="match status" value="1"/>
</dbReference>
<feature type="binding site" evidence="7">
    <location>
        <position position="51"/>
    </location>
    <ligand>
        <name>S-adenosyl-L-methionine</name>
        <dbReference type="ChEBI" id="CHEBI:59789"/>
    </ligand>
</feature>
<accession>A0ABP8RL03</accession>
<evidence type="ECO:0000313" key="8">
    <source>
        <dbReference type="EMBL" id="GAA4541726.1"/>
    </source>
</evidence>
<evidence type="ECO:0000256" key="3">
    <source>
        <dbReference type="ARBA" id="ARBA00022603"/>
    </source>
</evidence>
<evidence type="ECO:0000256" key="2">
    <source>
        <dbReference type="ARBA" id="ARBA00003015"/>
    </source>
</evidence>
<gene>
    <name evidence="7 8" type="primary">trmB</name>
    <name evidence="8" type="ORF">GCM10023175_16070</name>
</gene>
<dbReference type="InterPro" id="IPR003358">
    <property type="entry name" value="tRNA_(Gua-N-7)_MeTrfase_Trmb"/>
</dbReference>
<evidence type="ECO:0000256" key="5">
    <source>
        <dbReference type="ARBA" id="ARBA00022691"/>
    </source>
</evidence>